<dbReference type="Proteomes" id="UP001161757">
    <property type="component" value="Unassembled WGS sequence"/>
</dbReference>
<sequence>MSCNITSFFSELVQYKRRVRVSCSSASDPNIRLWIVVTLTVLISCQKPPTSQCPPGRRQGDIATRNSAIIVVLLLVFASHMQHALCKFFPTWYGGYHSLDIRNPIAIVAVVPLLDNIHISCFSTTRS</sequence>
<evidence type="ECO:0000313" key="1">
    <source>
        <dbReference type="EMBL" id="KAJ8988946.1"/>
    </source>
</evidence>
<proteinExistence type="predicted"/>
<dbReference type="EMBL" id="JAJGCB010000016">
    <property type="protein sequence ID" value="KAJ8988946.1"/>
    <property type="molecule type" value="Genomic_DNA"/>
</dbReference>
<evidence type="ECO:0000313" key="2">
    <source>
        <dbReference type="Proteomes" id="UP001161757"/>
    </source>
</evidence>
<comment type="caution">
    <text evidence="1">The sequence shown here is derived from an EMBL/GenBank/DDBJ whole genome shotgun (WGS) entry which is preliminary data.</text>
</comment>
<gene>
    <name evidence="1" type="ORF">HRR80_007145</name>
</gene>
<protein>
    <submittedName>
        <fullName evidence="1">Uncharacterized protein</fullName>
    </submittedName>
</protein>
<accession>A0AAN6ERF2</accession>
<dbReference type="AlphaFoldDB" id="A0AAN6ERF2"/>
<name>A0AAN6ERF2_EXODE</name>
<reference evidence="1" key="1">
    <citation type="submission" date="2023-01" db="EMBL/GenBank/DDBJ databases">
        <title>Exophiala dermititidis isolated from Cystic Fibrosis Patient.</title>
        <authorList>
            <person name="Kurbessoian T."/>
            <person name="Crocker A."/>
            <person name="Murante D."/>
            <person name="Hogan D.A."/>
            <person name="Stajich J.E."/>
        </authorList>
    </citation>
    <scope>NUCLEOTIDE SEQUENCE</scope>
    <source>
        <strain evidence="1">Ex8</strain>
    </source>
</reference>
<organism evidence="1 2">
    <name type="scientific">Exophiala dermatitidis</name>
    <name type="common">Black yeast-like fungus</name>
    <name type="synonym">Wangiella dermatitidis</name>
    <dbReference type="NCBI Taxonomy" id="5970"/>
    <lineage>
        <taxon>Eukaryota</taxon>
        <taxon>Fungi</taxon>
        <taxon>Dikarya</taxon>
        <taxon>Ascomycota</taxon>
        <taxon>Pezizomycotina</taxon>
        <taxon>Eurotiomycetes</taxon>
        <taxon>Chaetothyriomycetidae</taxon>
        <taxon>Chaetothyriales</taxon>
        <taxon>Herpotrichiellaceae</taxon>
        <taxon>Exophiala</taxon>
    </lineage>
</organism>